<accession>A0ABN8AVB3</accession>
<dbReference type="Gene3D" id="1.20.1600.10">
    <property type="entry name" value="Outer membrane efflux proteins (OEP)"/>
    <property type="match status" value="1"/>
</dbReference>
<evidence type="ECO:0000313" key="3">
    <source>
        <dbReference type="Proteomes" id="UP000839052"/>
    </source>
</evidence>
<dbReference type="RefSeq" id="WP_239797837.1">
    <property type="nucleotide sequence ID" value="NZ_OU912926.1"/>
</dbReference>
<reference evidence="2 3" key="1">
    <citation type="submission" date="2021-10" db="EMBL/GenBank/DDBJ databases">
        <authorList>
            <person name="Koch H."/>
        </authorList>
    </citation>
    <scope>NUCLEOTIDE SEQUENCE [LARGE SCALE GENOMIC DNA]</scope>
    <source>
        <strain evidence="2">6680</strain>
    </source>
</reference>
<dbReference type="EMBL" id="OU912926">
    <property type="protein sequence ID" value="CAG9934170.1"/>
    <property type="molecule type" value="Genomic_DNA"/>
</dbReference>
<dbReference type="PANTHER" id="PTHR30203">
    <property type="entry name" value="OUTER MEMBRANE CATION EFFLUX PROTEIN"/>
    <property type="match status" value="1"/>
</dbReference>
<keyword evidence="3" id="KW-1185">Reference proteome</keyword>
<dbReference type="InterPro" id="IPR003423">
    <property type="entry name" value="OMP_efflux"/>
</dbReference>
<gene>
    <name evidence="2" type="ORF">NTG6680_2921</name>
</gene>
<dbReference type="Proteomes" id="UP000839052">
    <property type="component" value="Chromosome"/>
</dbReference>
<organism evidence="2 3">
    <name type="scientific">Candidatus Nitrotoga arctica</name>
    <dbReference type="NCBI Taxonomy" id="453162"/>
    <lineage>
        <taxon>Bacteria</taxon>
        <taxon>Pseudomonadati</taxon>
        <taxon>Pseudomonadota</taxon>
        <taxon>Betaproteobacteria</taxon>
        <taxon>Nitrosomonadales</taxon>
        <taxon>Gallionellaceae</taxon>
        <taxon>Candidatus Nitrotoga</taxon>
    </lineage>
</organism>
<dbReference type="Pfam" id="PF02321">
    <property type="entry name" value="OEP"/>
    <property type="match status" value="2"/>
</dbReference>
<comment type="similarity">
    <text evidence="1">Belongs to the outer membrane factor (OMF) (TC 1.B.17) family.</text>
</comment>
<dbReference type="PANTHER" id="PTHR30203:SF24">
    <property type="entry name" value="BLR4935 PROTEIN"/>
    <property type="match status" value="1"/>
</dbReference>
<protein>
    <submittedName>
        <fullName evidence="2">TolC family protein</fullName>
    </submittedName>
</protein>
<name>A0ABN8AVB3_9PROT</name>
<dbReference type="SUPFAM" id="SSF56954">
    <property type="entry name" value="Outer membrane efflux proteins (OEP)"/>
    <property type="match status" value="1"/>
</dbReference>
<proteinExistence type="inferred from homology"/>
<dbReference type="InterPro" id="IPR010131">
    <property type="entry name" value="MdtP/NodT-like"/>
</dbReference>
<sequence length="418" mass="46127">MQLHSLLIRLWWSIFLLIAITPSYAATSLTLNDALRLAAIHSPTLADVAAQERGAHAALTTARAYPNPDLQVGAGSSLSKHLSVPNGHTRVAGLSQLVELPSVRAARRQGAEAGITASAAVVSDAQLNLRTSVTQAFFDVLRRQEEVKLATINHELLMQIRDRVKLKVKVGESPRFELVKAEVEALAAKSAVNSAELRITQARDRLRALIGAPLAGNFEVAQEPLLPPDLPALEELRKDLLERQPLLKVADAQMRRAQARVQLERNLRFPQPTISVGSNQDPDWKQWQVGVSLPLPLWNRRQGPIGEAVAGLDRAEAEKRQTSINLLGVLDQAYGRYQIAKNQVKIFETGLMHDAENAMKVAEAAYRYGERGILDFLDAQRVLRTTRLDYLNARYELQAALIEIARLRAPPPNAGEIL</sequence>
<evidence type="ECO:0000256" key="1">
    <source>
        <dbReference type="ARBA" id="ARBA00007613"/>
    </source>
</evidence>
<evidence type="ECO:0000313" key="2">
    <source>
        <dbReference type="EMBL" id="CAG9934170.1"/>
    </source>
</evidence>